<evidence type="ECO:0000313" key="2">
    <source>
        <dbReference type="Proteomes" id="UP000814033"/>
    </source>
</evidence>
<comment type="caution">
    <text evidence="1">The sequence shown here is derived from an EMBL/GenBank/DDBJ whole genome shotgun (WGS) entry which is preliminary data.</text>
</comment>
<proteinExistence type="predicted"/>
<reference evidence="1" key="1">
    <citation type="submission" date="2021-02" db="EMBL/GenBank/DDBJ databases">
        <authorList>
            <consortium name="DOE Joint Genome Institute"/>
            <person name="Ahrendt S."/>
            <person name="Looney B.P."/>
            <person name="Miyauchi S."/>
            <person name="Morin E."/>
            <person name="Drula E."/>
            <person name="Courty P.E."/>
            <person name="Chicoki N."/>
            <person name="Fauchery L."/>
            <person name="Kohler A."/>
            <person name="Kuo A."/>
            <person name="Labutti K."/>
            <person name="Pangilinan J."/>
            <person name="Lipzen A."/>
            <person name="Riley R."/>
            <person name="Andreopoulos W."/>
            <person name="He G."/>
            <person name="Johnson J."/>
            <person name="Barry K.W."/>
            <person name="Grigoriev I.V."/>
            <person name="Nagy L."/>
            <person name="Hibbett D."/>
            <person name="Henrissat B."/>
            <person name="Matheny P.B."/>
            <person name="Labbe J."/>
            <person name="Martin F."/>
        </authorList>
    </citation>
    <scope>NUCLEOTIDE SEQUENCE</scope>
    <source>
        <strain evidence="1">FP105234-sp</strain>
    </source>
</reference>
<feature type="non-terminal residue" evidence="1">
    <location>
        <position position="1"/>
    </location>
</feature>
<name>A0ACB8S0X7_9AGAM</name>
<evidence type="ECO:0000313" key="1">
    <source>
        <dbReference type="EMBL" id="KAI0049787.1"/>
    </source>
</evidence>
<keyword evidence="2" id="KW-1185">Reference proteome</keyword>
<dbReference type="Proteomes" id="UP000814033">
    <property type="component" value="Unassembled WGS sequence"/>
</dbReference>
<gene>
    <name evidence="1" type="ORF">FA95DRAFT_1488401</name>
</gene>
<dbReference type="EMBL" id="MU275869">
    <property type="protein sequence ID" value="KAI0049787.1"/>
    <property type="molecule type" value="Genomic_DNA"/>
</dbReference>
<accession>A0ACB8S0X7</accession>
<protein>
    <submittedName>
        <fullName evidence="1">Uncharacterized protein</fullName>
    </submittedName>
</protein>
<organism evidence="1 2">
    <name type="scientific">Auriscalpium vulgare</name>
    <dbReference type="NCBI Taxonomy" id="40419"/>
    <lineage>
        <taxon>Eukaryota</taxon>
        <taxon>Fungi</taxon>
        <taxon>Dikarya</taxon>
        <taxon>Basidiomycota</taxon>
        <taxon>Agaricomycotina</taxon>
        <taxon>Agaricomycetes</taxon>
        <taxon>Russulales</taxon>
        <taxon>Auriscalpiaceae</taxon>
        <taxon>Auriscalpium</taxon>
    </lineage>
</organism>
<sequence>KFYASVADQSCIFLITDTKSVWAEVLSRAQLTRRWSTLNPDSASFSSSRSAEDEWLDQVLQYLSDVHSLGAFGDLSFELVESRYSDLAADLRGDAFKWRWEAFSLGPRLSAEVLSQHLIMPLISTAHMAFTATEAVGEISTVELEKAIDKVGRTARRSVDTHVKNAFMRPRISTALRRMTALFDFNTNLRAPSSNSVPS</sequence>
<reference evidence="1" key="2">
    <citation type="journal article" date="2022" name="New Phytol.">
        <title>Evolutionary transition to the ectomycorrhizal habit in the genomes of a hyperdiverse lineage of mushroom-forming fungi.</title>
        <authorList>
            <person name="Looney B."/>
            <person name="Miyauchi S."/>
            <person name="Morin E."/>
            <person name="Drula E."/>
            <person name="Courty P.E."/>
            <person name="Kohler A."/>
            <person name="Kuo A."/>
            <person name="LaButti K."/>
            <person name="Pangilinan J."/>
            <person name="Lipzen A."/>
            <person name="Riley R."/>
            <person name="Andreopoulos W."/>
            <person name="He G."/>
            <person name="Johnson J."/>
            <person name="Nolan M."/>
            <person name="Tritt A."/>
            <person name="Barry K.W."/>
            <person name="Grigoriev I.V."/>
            <person name="Nagy L.G."/>
            <person name="Hibbett D."/>
            <person name="Henrissat B."/>
            <person name="Matheny P.B."/>
            <person name="Labbe J."/>
            <person name="Martin F.M."/>
        </authorList>
    </citation>
    <scope>NUCLEOTIDE SEQUENCE</scope>
    <source>
        <strain evidence="1">FP105234-sp</strain>
    </source>
</reference>